<name>A0A251QAY4_PRUPE</name>
<keyword evidence="2" id="KW-1185">Reference proteome</keyword>
<reference evidence="1 2" key="1">
    <citation type="journal article" date="2013" name="Nat. Genet.">
        <title>The high-quality draft genome of peach (Prunus persica) identifies unique patterns of genetic diversity, domestication and genome evolution.</title>
        <authorList>
            <consortium name="International Peach Genome Initiative"/>
            <person name="Verde I."/>
            <person name="Abbott A.G."/>
            <person name="Scalabrin S."/>
            <person name="Jung S."/>
            <person name="Shu S."/>
            <person name="Marroni F."/>
            <person name="Zhebentyayeva T."/>
            <person name="Dettori M.T."/>
            <person name="Grimwood J."/>
            <person name="Cattonaro F."/>
            <person name="Zuccolo A."/>
            <person name="Rossini L."/>
            <person name="Jenkins J."/>
            <person name="Vendramin E."/>
            <person name="Meisel L.A."/>
            <person name="Decroocq V."/>
            <person name="Sosinski B."/>
            <person name="Prochnik S."/>
            <person name="Mitros T."/>
            <person name="Policriti A."/>
            <person name="Cipriani G."/>
            <person name="Dondini L."/>
            <person name="Ficklin S."/>
            <person name="Goodstein D.M."/>
            <person name="Xuan P."/>
            <person name="Del Fabbro C."/>
            <person name="Aramini V."/>
            <person name="Copetti D."/>
            <person name="Gonzalez S."/>
            <person name="Horner D.S."/>
            <person name="Falchi R."/>
            <person name="Lucas S."/>
            <person name="Mica E."/>
            <person name="Maldonado J."/>
            <person name="Lazzari B."/>
            <person name="Bielenberg D."/>
            <person name="Pirona R."/>
            <person name="Miculan M."/>
            <person name="Barakat A."/>
            <person name="Testolin R."/>
            <person name="Stella A."/>
            <person name="Tartarini S."/>
            <person name="Tonutti P."/>
            <person name="Arus P."/>
            <person name="Orellana A."/>
            <person name="Wells C."/>
            <person name="Main D."/>
            <person name="Vizzotto G."/>
            <person name="Silva H."/>
            <person name="Salamini F."/>
            <person name="Schmutz J."/>
            <person name="Morgante M."/>
            <person name="Rokhsar D.S."/>
        </authorList>
    </citation>
    <scope>NUCLEOTIDE SEQUENCE [LARGE SCALE GENOMIC DNA]</scope>
    <source>
        <strain evidence="2">cv. Nemared</strain>
    </source>
</reference>
<dbReference type="Proteomes" id="UP000006882">
    <property type="component" value="Chromosome G2"/>
</dbReference>
<dbReference type="AlphaFoldDB" id="A0A251QAY4"/>
<accession>A0A251QAY4</accession>
<protein>
    <submittedName>
        <fullName evidence="1">Uncharacterized protein</fullName>
    </submittedName>
</protein>
<dbReference type="Gramene" id="ONI20933">
    <property type="protein sequence ID" value="ONI20933"/>
    <property type="gene ID" value="PRUPE_2G042000"/>
</dbReference>
<proteinExistence type="predicted"/>
<gene>
    <name evidence="1" type="ORF">PRUPE_2G042000</name>
</gene>
<sequence length="67" mass="7369">MEILAIRQAPSAYVQLQLTDAMVESNAQRGISILNGQIAVDADLEGIVFNIQLLVSQFTRMTFVFAP</sequence>
<evidence type="ECO:0000313" key="1">
    <source>
        <dbReference type="EMBL" id="ONI20933.1"/>
    </source>
</evidence>
<dbReference type="EMBL" id="CM007652">
    <property type="protein sequence ID" value="ONI20933.1"/>
    <property type="molecule type" value="Genomic_DNA"/>
</dbReference>
<evidence type="ECO:0000313" key="2">
    <source>
        <dbReference type="Proteomes" id="UP000006882"/>
    </source>
</evidence>
<organism evidence="1 2">
    <name type="scientific">Prunus persica</name>
    <name type="common">Peach</name>
    <name type="synonym">Amygdalus persica</name>
    <dbReference type="NCBI Taxonomy" id="3760"/>
    <lineage>
        <taxon>Eukaryota</taxon>
        <taxon>Viridiplantae</taxon>
        <taxon>Streptophyta</taxon>
        <taxon>Embryophyta</taxon>
        <taxon>Tracheophyta</taxon>
        <taxon>Spermatophyta</taxon>
        <taxon>Magnoliopsida</taxon>
        <taxon>eudicotyledons</taxon>
        <taxon>Gunneridae</taxon>
        <taxon>Pentapetalae</taxon>
        <taxon>rosids</taxon>
        <taxon>fabids</taxon>
        <taxon>Rosales</taxon>
        <taxon>Rosaceae</taxon>
        <taxon>Amygdaloideae</taxon>
        <taxon>Amygdaleae</taxon>
        <taxon>Prunus</taxon>
    </lineage>
</organism>